<dbReference type="GO" id="GO:0007040">
    <property type="term" value="P:lysosome organization"/>
    <property type="evidence" value="ECO:0007669"/>
    <property type="project" value="UniProtKB-ARBA"/>
</dbReference>
<name>A0A8C9WWT6_SANLU</name>
<dbReference type="GO" id="GO:0005813">
    <property type="term" value="C:centrosome"/>
    <property type="evidence" value="ECO:0007669"/>
    <property type="project" value="TreeGrafter"/>
</dbReference>
<feature type="compositionally biased region" description="Low complexity" evidence="9">
    <location>
        <begin position="1145"/>
        <end position="1156"/>
    </location>
</feature>
<evidence type="ECO:0000313" key="11">
    <source>
        <dbReference type="Ensembl" id="ENSSLUP00000001491.1"/>
    </source>
</evidence>
<feature type="region of interest" description="Disordered" evidence="9">
    <location>
        <begin position="674"/>
        <end position="716"/>
    </location>
</feature>
<dbReference type="Pfam" id="PF01363">
    <property type="entry name" value="FYVE"/>
    <property type="match status" value="1"/>
</dbReference>
<dbReference type="InterPro" id="IPR011011">
    <property type="entry name" value="Znf_FYVE_PHD"/>
</dbReference>
<evidence type="ECO:0000256" key="8">
    <source>
        <dbReference type="PROSITE-ProRule" id="PRU00091"/>
    </source>
</evidence>
<dbReference type="GeneTree" id="ENSGT00920000149143"/>
<dbReference type="GO" id="GO:0032465">
    <property type="term" value="P:regulation of cytokinesis"/>
    <property type="evidence" value="ECO:0007669"/>
    <property type="project" value="TreeGrafter"/>
</dbReference>
<evidence type="ECO:0000256" key="5">
    <source>
        <dbReference type="ARBA" id="ARBA00022833"/>
    </source>
</evidence>
<evidence type="ECO:0000256" key="6">
    <source>
        <dbReference type="ARBA" id="ARBA00025962"/>
    </source>
</evidence>
<feature type="domain" description="FYVE-type" evidence="10">
    <location>
        <begin position="1694"/>
        <end position="1749"/>
    </location>
</feature>
<dbReference type="GO" id="GO:0000724">
    <property type="term" value="P:double-strand break repair via homologous recombination"/>
    <property type="evidence" value="ECO:0007669"/>
    <property type="project" value="InterPro"/>
</dbReference>
<dbReference type="Ensembl" id="ENSSLUT00000001569.1">
    <property type="protein sequence ID" value="ENSSLUP00000001491.1"/>
    <property type="gene ID" value="ENSSLUG00000000594.1"/>
</dbReference>
<keyword evidence="2" id="KW-0597">Phosphoprotein</keyword>
<feature type="region of interest" description="Disordered" evidence="9">
    <location>
        <begin position="1644"/>
        <end position="1685"/>
    </location>
</feature>
<keyword evidence="5" id="KW-0862">Zinc</keyword>
<reference evidence="11" key="2">
    <citation type="submission" date="2025-09" db="UniProtKB">
        <authorList>
            <consortium name="Ensembl"/>
        </authorList>
    </citation>
    <scope>IDENTIFICATION</scope>
</reference>
<accession>A0A8C9WWT6</accession>
<evidence type="ECO:0000259" key="10">
    <source>
        <dbReference type="PROSITE" id="PS50178"/>
    </source>
</evidence>
<feature type="compositionally biased region" description="Basic and acidic residues" evidence="9">
    <location>
        <begin position="693"/>
        <end position="706"/>
    </location>
</feature>
<evidence type="ECO:0000256" key="1">
    <source>
        <dbReference type="ARBA" id="ARBA00014373"/>
    </source>
</evidence>
<dbReference type="SMART" id="SM00064">
    <property type="entry name" value="FYVE"/>
    <property type="match status" value="1"/>
</dbReference>
<dbReference type="PROSITE" id="PS50178">
    <property type="entry name" value="ZF_FYVE"/>
    <property type="match status" value="1"/>
</dbReference>
<dbReference type="InterPro" id="IPR057946">
    <property type="entry name" value="TPR_ZFYVE26"/>
</dbReference>
<evidence type="ECO:0000256" key="4">
    <source>
        <dbReference type="ARBA" id="ARBA00022771"/>
    </source>
</evidence>
<dbReference type="GO" id="GO:0032266">
    <property type="term" value="F:phosphatidylinositol-3-phosphate binding"/>
    <property type="evidence" value="ECO:0007669"/>
    <property type="project" value="InterPro"/>
</dbReference>
<feature type="compositionally biased region" description="Basic residues" evidence="9">
    <location>
        <begin position="683"/>
        <end position="692"/>
    </location>
</feature>
<evidence type="ECO:0000256" key="9">
    <source>
        <dbReference type="SAM" id="MobiDB-lite"/>
    </source>
</evidence>
<dbReference type="InterPro" id="IPR028730">
    <property type="entry name" value="ZFYVE26"/>
</dbReference>
<organism evidence="11 12">
    <name type="scientific">Sander lucioperca</name>
    <name type="common">Pike-perch</name>
    <name type="synonym">Perca lucioperca</name>
    <dbReference type="NCBI Taxonomy" id="283035"/>
    <lineage>
        <taxon>Eukaryota</taxon>
        <taxon>Metazoa</taxon>
        <taxon>Chordata</taxon>
        <taxon>Craniata</taxon>
        <taxon>Vertebrata</taxon>
        <taxon>Euteleostomi</taxon>
        <taxon>Actinopterygii</taxon>
        <taxon>Neopterygii</taxon>
        <taxon>Teleostei</taxon>
        <taxon>Neoteleostei</taxon>
        <taxon>Acanthomorphata</taxon>
        <taxon>Eupercaria</taxon>
        <taxon>Perciformes</taxon>
        <taxon>Percoidei</taxon>
        <taxon>Percidae</taxon>
        <taxon>Luciopercinae</taxon>
        <taxon>Sander</taxon>
    </lineage>
</organism>
<dbReference type="InterPro" id="IPR013083">
    <property type="entry name" value="Znf_RING/FYVE/PHD"/>
</dbReference>
<dbReference type="Pfam" id="PF25569">
    <property type="entry name" value="TPR_ZFYVE26"/>
    <property type="match status" value="1"/>
</dbReference>
<dbReference type="PANTHER" id="PTHR46591:SF1">
    <property type="entry name" value="ZINC FINGER FYVE DOMAIN-CONTAINING PROTEIN 26"/>
    <property type="match status" value="1"/>
</dbReference>
<feature type="compositionally biased region" description="Polar residues" evidence="9">
    <location>
        <begin position="1644"/>
        <end position="1653"/>
    </location>
</feature>
<dbReference type="GO" id="GO:0008270">
    <property type="term" value="F:zinc ion binding"/>
    <property type="evidence" value="ECO:0007669"/>
    <property type="project" value="UniProtKB-KW"/>
</dbReference>
<gene>
    <name evidence="11" type="primary">zfyve26</name>
</gene>
<dbReference type="FunFam" id="3.30.40.10:FF:000295">
    <property type="entry name" value="Zinc finger, FYVE domain-containing 26"/>
    <property type="match status" value="1"/>
</dbReference>
<proteinExistence type="predicted"/>
<feature type="compositionally biased region" description="Low complexity" evidence="9">
    <location>
        <begin position="1164"/>
        <end position="1182"/>
    </location>
</feature>
<dbReference type="Gene3D" id="3.30.40.10">
    <property type="entry name" value="Zinc/RING finger domain, C3HC4 (zinc finger)"/>
    <property type="match status" value="1"/>
</dbReference>
<comment type="subunit">
    <text evidence="6">Interacts with AP5Z1, AP5B1, AP5S1 and SPG11. Interacts with TTC19 and KIF13A.</text>
</comment>
<evidence type="ECO:0000313" key="12">
    <source>
        <dbReference type="Proteomes" id="UP000694568"/>
    </source>
</evidence>
<dbReference type="PANTHER" id="PTHR46591">
    <property type="entry name" value="ZINC FINGER FYVE DOMAIN-CONTAINING PROTEIN 26"/>
    <property type="match status" value="1"/>
</dbReference>
<dbReference type="Proteomes" id="UP000694568">
    <property type="component" value="Unplaced"/>
</dbReference>
<feature type="region of interest" description="Disordered" evidence="9">
    <location>
        <begin position="1143"/>
        <end position="1182"/>
    </location>
</feature>
<keyword evidence="4 8" id="KW-0863">Zinc-finger</keyword>
<dbReference type="InterPro" id="IPR000306">
    <property type="entry name" value="Znf_FYVE"/>
</dbReference>
<reference evidence="11" key="1">
    <citation type="submission" date="2025-08" db="UniProtKB">
        <authorList>
            <consortium name="Ensembl"/>
        </authorList>
    </citation>
    <scope>IDENTIFICATION</scope>
</reference>
<evidence type="ECO:0000256" key="7">
    <source>
        <dbReference type="ARBA" id="ARBA00044939"/>
    </source>
</evidence>
<keyword evidence="3" id="KW-0479">Metal-binding</keyword>
<sequence length="2349" mass="261587">MHPFGCEAETSLQELFEYFKRCLQHGEWGLANACVPQLVNSTGGLSENLRDIIKAIVCHPYNLNMLKLFLTSCHICKSLMLSYKQTFECMYRWNTSMLHLLQDHTLQHTFIQHLVKELGKPERRPAKVENWVEEIYTVLSVMPQSSGRSGGQLEALCEALWAARDGPLKEERILSSLLRPQCDALISVYCSTSLRLQRDQLLRSAPDTQGMDLPEAEKLALSLCCHKDRPSIWKTIYFECLSSGKHFLEQVLVTALDLIKHEEFSPLRDLLKSEYQPLSRLLLLLGWTQCRSLSSAQTLLSILHREQAPANDSVLQEFSNLLSSQLGILKWCKNNNPGISMEALLAQLHTLDNHSALYILHSLTPLAWFEERKILDLLQQLPNSPGTEDTEVVSNLSSGVQRNIVLFQGFCAMKYAIYALCVNAHKYSNCTECESMQQQQHQPSEAEIDQDQTSTSSEGCHFLFQNYLSECQLYLEAVPAMFRLELLENIFSLLFLSTTDFAQQIQKDINLNQNTGNATQSEFLSDTRNPNVELGSKAKTGETEYIRKENQKLRSSSLTAVHRGHLDLGHFIQGCRGFLADVTAMAGFLKLLKEGLEGMCVVGQQEGQEAGRALPRETEAAENLGCSVTAETFGARLQRLSKRTAEAQWRLQIITSNQGSESPLQLSAVGCPVTSLGSSKSSSLRRRKRPGRHAIERQTSVDKHNGEVSTSTSDGGGRTGCVELEVCPCGGPHSWLVPAMLSPPESLLMSCIRRGNFMEAHQVSLVFDLETSACCGELVFMERYKEVLVELGQVEQKMESQSMSSSSSSSEGLGTAAVSAAGRSRLGSSGRLTLQAIGSAAAAGVAFYSISDIAERLLSTPAHPMPSLEDGYWLSRCTSDPSGLLYTLLEELSPAAMAAFDLACCHCQLWKTSRQLLDTAERRLNSSLEAQGMHLLVTDPLLFIEAVGEDQVFASPFGCCIQEVLLCCYPALSEECMAARLSLGQRLETTLRPTLVLTEGSVGSALLAQLVEQSSLKQSELDAHPVRSSMKQLLRSLDQLCPFEPDGDLARPDYVRSFLDYVNTLASVLVRSLGSEDQSSEVKLGNPLLVLVQAPFQLLSHLLFDRQVSPDRVLSLLQQEGLRLSVQQVIVQRCCETLPVWSSCPEPQSDASSESEASVEERSPTPTILSTSPPSHSSSSSSSSFLLTPSALSFLKSRSPLLATLACLSASKGETARTQSSGWSGYFRSSRKEAVLDGEQISREADNLLKEFPILRAYLHTMAEPLLGTLLSEGEEGSAGLGAVICGKPLVSLLLSGPQEDVAQAVAAEAFQKALSSRDLGRALSLLELYGQGCSQEGALRDRLLACAALEDEGIGPLFRVQDANLRARVALQALERWPLSACLELLEFCLNDPSTETSLRTDLELKNKELDLYRWVIYRADFRLSYLFLISREIDICYYSKVVMQEFALCTQWVELYPVSDQLRLQLQTEHLLHLLEKGQTDEAFQLLEGLSDFVVGLDVCERALDRRPGLAACHFLADYLTLHFQRQVSPARRRHIHALHLGSKVLLTLPPAARQEYFPLLSEPLLMLEQLLMNLKVDWVDVAVRTLRSLLVGQEAGFGTEDIDKLLADYACKALDFPCAPRERSRSDSIISLQDALMQWSTPTHIPSSNSTDKERDRSSAGRKRRSSAKFQPPDQPPARKDWVPDTMQHICMVCQRERFTMFNRRHHCRRCGRLVCHACSEHKMPVEGCPEDEEVRVCDQCYAYFHPDAYLCVAILSLHSDQTACGHQLISHCRSLSRKLTNPEVDACLLTDIMRQLLFSAKLMFVKVGRSQDLALCDSYISKVDVLKILVTANYKYIPSLDDILETSAVTRLRNQLLEAEHYQLAVEVSTKSGLDPGGVWQAWGMASLKAGNLSGAREKFGRFLKAPVDRNQLNLGPLLLQEVVQHLETTVQPTLTTALGEDILASLRQLEELLCEAGPVDRPEGQTQSSSLHQECLYYLNTYGTHLALISFYMRHDCMTEALTYLLDKECPDEVFLEGVLQPSLERGCLGMLQGILEKLDPGLETCSRYLIASCQFLQRRGYYNTLYQLQQFMMDHVRAAMTCIRFFTHGASSYLELGEHQRWLVRAKEHLRTYLQEQQGRGAAKRKSQVVRKMMSSSDVSRHMNTIELQLEVTRFLHRCETSPGSSSPPTLFGGSPVKVEVACKVMLGGKNIEEGFGIAYRVIQDFQLEAQAVYVRASQRLTRQRQYGAVRQLLKCVGESGTATKDDCDALILSCAKELESLILETKSTESKVIKAYLLCSKLRPAYLLAVKLEPSRAGPLVQDVLQAAEGAQDSVMQNICSQWLSEHNNKSSQQRQGRPNAR</sequence>
<comment type="function">
    <text evidence="7">Phosphatidylinositol 3-phosphate-binding protein required for the abscission step in cytokinesis: recruited to the midbody during cytokinesis and acts as a regulator of abscission. May also be required for efficient homologous recombination DNA double-strand break repair.</text>
</comment>
<evidence type="ECO:0000256" key="2">
    <source>
        <dbReference type="ARBA" id="ARBA00022553"/>
    </source>
</evidence>
<dbReference type="SUPFAM" id="SSF57903">
    <property type="entry name" value="FYVE/PHD zinc finger"/>
    <property type="match status" value="1"/>
</dbReference>
<dbReference type="InterPro" id="IPR017455">
    <property type="entry name" value="Znf_FYVE-rel"/>
</dbReference>
<dbReference type="GO" id="GO:0000281">
    <property type="term" value="P:mitotic cytokinesis"/>
    <property type="evidence" value="ECO:0007669"/>
    <property type="project" value="InterPro"/>
</dbReference>
<keyword evidence="12" id="KW-1185">Reference proteome</keyword>
<evidence type="ECO:0000256" key="3">
    <source>
        <dbReference type="ARBA" id="ARBA00022723"/>
    </source>
</evidence>
<dbReference type="GO" id="GO:0005765">
    <property type="term" value="C:lysosomal membrane"/>
    <property type="evidence" value="ECO:0007669"/>
    <property type="project" value="TreeGrafter"/>
</dbReference>
<protein>
    <recommendedName>
        <fullName evidence="1">Zinc finger FYVE domain-containing protein 26</fullName>
    </recommendedName>
</protein>
<dbReference type="GO" id="GO:0030496">
    <property type="term" value="C:midbody"/>
    <property type="evidence" value="ECO:0007669"/>
    <property type="project" value="TreeGrafter"/>
</dbReference>